<dbReference type="EMBL" id="BAAARV010000005">
    <property type="protein sequence ID" value="GAA2330693.1"/>
    <property type="molecule type" value="Genomic_DNA"/>
</dbReference>
<evidence type="ECO:0000256" key="5">
    <source>
        <dbReference type="ARBA" id="ARBA00022692"/>
    </source>
</evidence>
<name>A0ABN3FIA9_9ACTN</name>
<keyword evidence="7 8" id="KW-0472">Membrane</keyword>
<evidence type="ECO:0000256" key="6">
    <source>
        <dbReference type="ARBA" id="ARBA00022989"/>
    </source>
</evidence>
<evidence type="ECO:0000256" key="1">
    <source>
        <dbReference type="ARBA" id="ARBA00004651"/>
    </source>
</evidence>
<dbReference type="Gene3D" id="3.30.460.20">
    <property type="entry name" value="CorA soluble domain-like"/>
    <property type="match status" value="1"/>
</dbReference>
<dbReference type="InterPro" id="IPR045861">
    <property type="entry name" value="CorA_cytoplasmic_dom"/>
</dbReference>
<dbReference type="Pfam" id="PF01544">
    <property type="entry name" value="CorA"/>
    <property type="match status" value="1"/>
</dbReference>
<evidence type="ECO:0000256" key="7">
    <source>
        <dbReference type="ARBA" id="ARBA00023136"/>
    </source>
</evidence>
<evidence type="ECO:0000313" key="10">
    <source>
        <dbReference type="Proteomes" id="UP001501444"/>
    </source>
</evidence>
<keyword evidence="6 8" id="KW-1133">Transmembrane helix</keyword>
<dbReference type="InterPro" id="IPR045863">
    <property type="entry name" value="CorA_TM1_TM2"/>
</dbReference>
<keyword evidence="10" id="KW-1185">Reference proteome</keyword>
<accession>A0ABN3FIA9</accession>
<proteinExistence type="inferred from homology"/>
<dbReference type="PANTHER" id="PTHR46494">
    <property type="entry name" value="CORA FAMILY METAL ION TRANSPORTER (EUROFUNG)"/>
    <property type="match status" value="1"/>
</dbReference>
<dbReference type="Proteomes" id="UP001501444">
    <property type="component" value="Unassembled WGS sequence"/>
</dbReference>
<keyword evidence="5 8" id="KW-0812">Transmembrane</keyword>
<dbReference type="RefSeq" id="WP_425553456.1">
    <property type="nucleotide sequence ID" value="NZ_BAAARV010000005.1"/>
</dbReference>
<organism evidence="9 10">
    <name type="scientific">Dactylosporangium salmoneum</name>
    <dbReference type="NCBI Taxonomy" id="53361"/>
    <lineage>
        <taxon>Bacteria</taxon>
        <taxon>Bacillati</taxon>
        <taxon>Actinomycetota</taxon>
        <taxon>Actinomycetes</taxon>
        <taxon>Micromonosporales</taxon>
        <taxon>Micromonosporaceae</taxon>
        <taxon>Dactylosporangium</taxon>
    </lineage>
</organism>
<comment type="caution">
    <text evidence="9">The sequence shown here is derived from an EMBL/GenBank/DDBJ whole genome shotgun (WGS) entry which is preliminary data.</text>
</comment>
<evidence type="ECO:0000256" key="2">
    <source>
        <dbReference type="ARBA" id="ARBA00009765"/>
    </source>
</evidence>
<dbReference type="InterPro" id="IPR002523">
    <property type="entry name" value="MgTranspt_CorA/ZnTranspt_ZntB"/>
</dbReference>
<feature type="transmembrane region" description="Helical" evidence="8">
    <location>
        <begin position="321"/>
        <end position="340"/>
    </location>
</feature>
<dbReference type="CDD" id="cd12830">
    <property type="entry name" value="MtCorA-like"/>
    <property type="match status" value="1"/>
</dbReference>
<sequence>MADEQQPHARPLQRALSRPVRAMSRMLNNTASLAKSTIEPDVSSAIVDCALYIDGVRQPDPRHYAEALYAARRHHGFVWIGLKEPRAAEMSAIAETFQLHELAVEDAVLSRQRPKVERYGEMTFLTMRTARYVEHDELTDTSEVVETGDVLMFIGEHFIITVRHGDASRLAPVRSGLERRPEVLARGPWAVAYAVADSVVDTLVEVATGIEEDVAAVEDQVFAPQRGKRRSADRIQRIYQLKRELMEFKRAVLPLQRPMAGLVSGQLAEVPEEIRRYFRDIGDNLARAVEQVLYLDDVINSVLAARLAQVSVDQNNDMRKIAAWAAIAALVTSIAGIYGMNFDYMPEIHWVFGYPGVMTLMVGGSAALFWGFRKSGWL</sequence>
<dbReference type="SUPFAM" id="SSF143865">
    <property type="entry name" value="CorA soluble domain-like"/>
    <property type="match status" value="1"/>
</dbReference>
<gene>
    <name evidence="9" type="ORF">GCM10010170_008850</name>
</gene>
<comment type="similarity">
    <text evidence="2">Belongs to the CorA metal ion transporter (MIT) (TC 1.A.35) family.</text>
</comment>
<evidence type="ECO:0000313" key="9">
    <source>
        <dbReference type="EMBL" id="GAA2330693.1"/>
    </source>
</evidence>
<evidence type="ECO:0000256" key="8">
    <source>
        <dbReference type="SAM" id="Phobius"/>
    </source>
</evidence>
<keyword evidence="4" id="KW-1003">Cell membrane</keyword>
<dbReference type="SUPFAM" id="SSF144083">
    <property type="entry name" value="Magnesium transport protein CorA, transmembrane region"/>
    <property type="match status" value="1"/>
</dbReference>
<keyword evidence="3" id="KW-0813">Transport</keyword>
<feature type="transmembrane region" description="Helical" evidence="8">
    <location>
        <begin position="352"/>
        <end position="372"/>
    </location>
</feature>
<evidence type="ECO:0000256" key="3">
    <source>
        <dbReference type="ARBA" id="ARBA00022448"/>
    </source>
</evidence>
<comment type="subcellular location">
    <subcellularLocation>
        <location evidence="1">Cell membrane</location>
        <topology evidence="1">Multi-pass membrane protein</topology>
    </subcellularLocation>
</comment>
<reference evidence="9 10" key="1">
    <citation type="journal article" date="2019" name="Int. J. Syst. Evol. Microbiol.">
        <title>The Global Catalogue of Microorganisms (GCM) 10K type strain sequencing project: providing services to taxonomists for standard genome sequencing and annotation.</title>
        <authorList>
            <consortium name="The Broad Institute Genomics Platform"/>
            <consortium name="The Broad Institute Genome Sequencing Center for Infectious Disease"/>
            <person name="Wu L."/>
            <person name="Ma J."/>
        </authorList>
    </citation>
    <scope>NUCLEOTIDE SEQUENCE [LARGE SCALE GENOMIC DNA]</scope>
    <source>
        <strain evidence="9 10">JCM 3272</strain>
    </source>
</reference>
<dbReference type="PANTHER" id="PTHR46494:SF1">
    <property type="entry name" value="CORA FAMILY METAL ION TRANSPORTER (EUROFUNG)"/>
    <property type="match status" value="1"/>
</dbReference>
<protein>
    <submittedName>
        <fullName evidence="9">Magnesium and cobalt transport protein CorA</fullName>
    </submittedName>
</protein>
<dbReference type="Gene3D" id="1.20.58.340">
    <property type="entry name" value="Magnesium transport protein CorA, transmembrane region"/>
    <property type="match status" value="2"/>
</dbReference>
<evidence type="ECO:0000256" key="4">
    <source>
        <dbReference type="ARBA" id="ARBA00022475"/>
    </source>
</evidence>